<comment type="caution">
    <text evidence="1">The sequence shown here is derived from an EMBL/GenBank/DDBJ whole genome shotgun (WGS) entry which is preliminary data.</text>
</comment>
<name>A0ABT7KQK1_9HYPH</name>
<proteinExistence type="predicted"/>
<dbReference type="RefSeq" id="WP_285884962.1">
    <property type="nucleotide sequence ID" value="NZ_JARFYN010000168.1"/>
</dbReference>
<dbReference type="Proteomes" id="UP001172630">
    <property type="component" value="Unassembled WGS sequence"/>
</dbReference>
<keyword evidence="2" id="KW-1185">Reference proteome</keyword>
<evidence type="ECO:0000313" key="2">
    <source>
        <dbReference type="Proteomes" id="UP001172630"/>
    </source>
</evidence>
<evidence type="ECO:0000313" key="1">
    <source>
        <dbReference type="EMBL" id="MDL2410934.1"/>
    </source>
</evidence>
<feature type="non-terminal residue" evidence="1">
    <location>
        <position position="1"/>
    </location>
</feature>
<protein>
    <submittedName>
        <fullName evidence="1">Uncharacterized protein</fullName>
    </submittedName>
</protein>
<dbReference type="EMBL" id="JARFYN010000168">
    <property type="protein sequence ID" value="MDL2410934.1"/>
    <property type="molecule type" value="Genomic_DNA"/>
</dbReference>
<organism evidence="1 2">
    <name type="scientific">Rhizobium calliandrae</name>
    <dbReference type="NCBI Taxonomy" id="1312182"/>
    <lineage>
        <taxon>Bacteria</taxon>
        <taxon>Pseudomonadati</taxon>
        <taxon>Pseudomonadota</taxon>
        <taxon>Alphaproteobacteria</taxon>
        <taxon>Hyphomicrobiales</taxon>
        <taxon>Rhizobiaceae</taxon>
        <taxon>Rhizobium/Agrobacterium group</taxon>
        <taxon>Rhizobium</taxon>
    </lineage>
</organism>
<reference evidence="1" key="1">
    <citation type="submission" date="2023-06" db="EMBL/GenBank/DDBJ databases">
        <title>Phylogenetic Diversity of Rhizobium strains.</title>
        <authorList>
            <person name="Moura F.T."/>
            <person name="Helene L.C.F."/>
            <person name="Hungria M."/>
        </authorList>
    </citation>
    <scope>NUCLEOTIDE SEQUENCE</scope>
    <source>
        <strain evidence="1">CCGE524</strain>
    </source>
</reference>
<sequence length="198" mass="22244">LSATANWLVNTIAASARCAHFDQLRDFGADDPLLSAWTRWQAARREQNRLCRRQQRLENELLRAVGKFPQVEIRLKDEPQPVFARTPEEIDHLLSDIGMEEVRERAKIELVRIRTAWDEADAKIGYSVACAAESKAAARVEDLGETMWGMAALTIPGVIAKLHSLIEMDAPGASSEEKPWPELRAILADLLESQRCSQ</sequence>
<gene>
    <name evidence="1" type="ORF">PY650_36550</name>
</gene>
<accession>A0ABT7KQK1</accession>